<dbReference type="EMBL" id="JAUDZG010000002">
    <property type="protein sequence ID" value="KAK3307882.1"/>
    <property type="molecule type" value="Genomic_DNA"/>
</dbReference>
<sequence length="309" mass="33960">MSTNVNGNGNDNDDDDAAVRSSEFEFEPITVTSEFEPIDSQQLSLGNASTVGTARSSKFAATTTVRDVRRGVFRDGRDPSIEHVGVVVVLCFEFGVYYRPDRVSIKMEVDEAADIDGQAQQPSTSNPEAELRIKARYPREARGPSTEKPVTQTIAGVIEPSVGSVSVGSVRFERSTTRVQRGATAALSSAIVGDLSVAWSLEGDRNKIINNSSNNSFKGAAGVPGSLACAVLLQTDCIPFEISVEFTAPLFGRLYRAKPKIVISQNHLWERRGRDPWEAASEWRDFDSDAFGDWIQRKTRNEWAEMVLY</sequence>
<organism evidence="2 3">
    <name type="scientific">Chaetomium strumarium</name>
    <dbReference type="NCBI Taxonomy" id="1170767"/>
    <lineage>
        <taxon>Eukaryota</taxon>
        <taxon>Fungi</taxon>
        <taxon>Dikarya</taxon>
        <taxon>Ascomycota</taxon>
        <taxon>Pezizomycotina</taxon>
        <taxon>Sordariomycetes</taxon>
        <taxon>Sordariomycetidae</taxon>
        <taxon>Sordariales</taxon>
        <taxon>Chaetomiaceae</taxon>
        <taxon>Chaetomium</taxon>
    </lineage>
</organism>
<evidence type="ECO:0000256" key="1">
    <source>
        <dbReference type="SAM" id="MobiDB-lite"/>
    </source>
</evidence>
<dbReference type="GeneID" id="87885512"/>
<accession>A0AAJ0GXB0</accession>
<name>A0AAJ0GXB0_9PEZI</name>
<feature type="compositionally biased region" description="Low complexity" evidence="1">
    <location>
        <begin position="1"/>
        <end position="10"/>
    </location>
</feature>
<keyword evidence="3" id="KW-1185">Reference proteome</keyword>
<protein>
    <submittedName>
        <fullName evidence="2">Uncharacterized protein</fullName>
    </submittedName>
</protein>
<dbReference type="RefSeq" id="XP_062723662.1">
    <property type="nucleotide sequence ID" value="XM_062866683.1"/>
</dbReference>
<dbReference type="Proteomes" id="UP001273166">
    <property type="component" value="Unassembled WGS sequence"/>
</dbReference>
<feature type="region of interest" description="Disordered" evidence="1">
    <location>
        <begin position="1"/>
        <end position="23"/>
    </location>
</feature>
<reference evidence="2" key="2">
    <citation type="submission" date="2023-06" db="EMBL/GenBank/DDBJ databases">
        <authorList>
            <consortium name="Lawrence Berkeley National Laboratory"/>
            <person name="Mondo S.J."/>
            <person name="Hensen N."/>
            <person name="Bonometti L."/>
            <person name="Westerberg I."/>
            <person name="Brannstrom I.O."/>
            <person name="Guillou S."/>
            <person name="Cros-Aarteil S."/>
            <person name="Calhoun S."/>
            <person name="Haridas S."/>
            <person name="Kuo A."/>
            <person name="Pangilinan J."/>
            <person name="Riley R."/>
            <person name="Labutti K."/>
            <person name="Andreopoulos B."/>
            <person name="Lipzen A."/>
            <person name="Chen C."/>
            <person name="Yanf M."/>
            <person name="Daum C."/>
            <person name="Ng V."/>
            <person name="Clum A."/>
            <person name="Steindorff A."/>
            <person name="Ohm R."/>
            <person name="Martin F."/>
            <person name="Silar P."/>
            <person name="Natvig D."/>
            <person name="Lalanne C."/>
            <person name="Gautier V."/>
            <person name="Ament-Velasquez S.L."/>
            <person name="Kruys A."/>
            <person name="Hutchinson M.I."/>
            <person name="Powell A.J."/>
            <person name="Barry K."/>
            <person name="Miller A.N."/>
            <person name="Grigoriev I.V."/>
            <person name="Debuchy R."/>
            <person name="Gladieux P."/>
            <person name="Thoren M.H."/>
            <person name="Johannesson H."/>
        </authorList>
    </citation>
    <scope>NUCLEOTIDE SEQUENCE</scope>
    <source>
        <strain evidence="2">CBS 333.67</strain>
    </source>
</reference>
<gene>
    <name evidence="2" type="ORF">B0T15DRAFT_490493</name>
</gene>
<evidence type="ECO:0000313" key="2">
    <source>
        <dbReference type="EMBL" id="KAK3307882.1"/>
    </source>
</evidence>
<evidence type="ECO:0000313" key="3">
    <source>
        <dbReference type="Proteomes" id="UP001273166"/>
    </source>
</evidence>
<proteinExistence type="predicted"/>
<dbReference type="AlphaFoldDB" id="A0AAJ0GXB0"/>
<comment type="caution">
    <text evidence="2">The sequence shown here is derived from an EMBL/GenBank/DDBJ whole genome shotgun (WGS) entry which is preliminary data.</text>
</comment>
<reference evidence="2" key="1">
    <citation type="journal article" date="2023" name="Mol. Phylogenet. Evol.">
        <title>Genome-scale phylogeny and comparative genomics of the fungal order Sordariales.</title>
        <authorList>
            <person name="Hensen N."/>
            <person name="Bonometti L."/>
            <person name="Westerberg I."/>
            <person name="Brannstrom I.O."/>
            <person name="Guillou S."/>
            <person name="Cros-Aarteil S."/>
            <person name="Calhoun S."/>
            <person name="Haridas S."/>
            <person name="Kuo A."/>
            <person name="Mondo S."/>
            <person name="Pangilinan J."/>
            <person name="Riley R."/>
            <person name="LaButti K."/>
            <person name="Andreopoulos B."/>
            <person name="Lipzen A."/>
            <person name="Chen C."/>
            <person name="Yan M."/>
            <person name="Daum C."/>
            <person name="Ng V."/>
            <person name="Clum A."/>
            <person name="Steindorff A."/>
            <person name="Ohm R.A."/>
            <person name="Martin F."/>
            <person name="Silar P."/>
            <person name="Natvig D.O."/>
            <person name="Lalanne C."/>
            <person name="Gautier V."/>
            <person name="Ament-Velasquez S.L."/>
            <person name="Kruys A."/>
            <person name="Hutchinson M.I."/>
            <person name="Powell A.J."/>
            <person name="Barry K."/>
            <person name="Miller A.N."/>
            <person name="Grigoriev I.V."/>
            <person name="Debuchy R."/>
            <person name="Gladieux P."/>
            <person name="Hiltunen Thoren M."/>
            <person name="Johannesson H."/>
        </authorList>
    </citation>
    <scope>NUCLEOTIDE SEQUENCE</scope>
    <source>
        <strain evidence="2">CBS 333.67</strain>
    </source>
</reference>